<dbReference type="SUPFAM" id="SSF52540">
    <property type="entry name" value="P-loop containing nucleoside triphosphate hydrolases"/>
    <property type="match status" value="1"/>
</dbReference>
<dbReference type="EMBL" id="BANC01000045">
    <property type="protein sequence ID" value="GAN80384.1"/>
    <property type="molecule type" value="Genomic_DNA"/>
</dbReference>
<sequence length="327" mass="35523">MELLDLPFSDLFVGAHPASSWLKATPDAREMEFVPEAIFPEIEGLRRDLLARSTTQSFSIEWGSSRRERLRVKPLTTAHIEPLFVCRRFTGTPKPMIELGIPAAVVERLLSRPVSNGLILFIGSMAAGKTTAASSFTVEYISRHGGVAMTVEAPIEMDLEGRHGKGIVYQTEVESDDDMGPALRGMLRSAANLLFCGEVKTDVAAREVLNLSTSGHPVVTTFHGPDLPTGLLRFARSTGDQNDALAHALTAVFHLTLRNPRLMPGVPLPPGLPGQSSPPERLLTVSPLLVVDGTRDQVRSAIRSGNFDQLGSEIERQRRLFLGGSSP</sequence>
<feature type="domain" description="Bacterial type II secretion system protein E" evidence="2">
    <location>
        <begin position="70"/>
        <end position="255"/>
    </location>
</feature>
<dbReference type="GO" id="GO:0016887">
    <property type="term" value="F:ATP hydrolysis activity"/>
    <property type="evidence" value="ECO:0007669"/>
    <property type="project" value="InterPro"/>
</dbReference>
<evidence type="ECO:0000259" key="2">
    <source>
        <dbReference type="Pfam" id="PF00437"/>
    </source>
</evidence>
<dbReference type="InterPro" id="IPR050921">
    <property type="entry name" value="T4SS_GSP_E_ATPase"/>
</dbReference>
<dbReference type="OrthoDB" id="5442742at2"/>
<reference evidence="3 4" key="1">
    <citation type="submission" date="2012-11" db="EMBL/GenBank/DDBJ databases">
        <title>Whole genome sequence of Acidocella aminolytica 101 = DSM 11237.</title>
        <authorList>
            <person name="Azuma Y."/>
            <person name="Higashiura N."/>
            <person name="Hirakawa H."/>
            <person name="Matsushita K."/>
        </authorList>
    </citation>
    <scope>NUCLEOTIDE SEQUENCE [LARGE SCALE GENOMIC DNA]</scope>
    <source>
        <strain evidence="4">101 / DSM 11237</strain>
    </source>
</reference>
<name>A0A0D6PHS2_9PROT</name>
<accession>A0A0D6PHS2</accession>
<dbReference type="RefSeq" id="WP_048878798.1">
    <property type="nucleotide sequence ID" value="NZ_BANC01000045.1"/>
</dbReference>
<keyword evidence="4" id="KW-1185">Reference proteome</keyword>
<gene>
    <name evidence="3" type="ORF">Aam_046_025</name>
</gene>
<evidence type="ECO:0000313" key="3">
    <source>
        <dbReference type="EMBL" id="GAN80384.1"/>
    </source>
</evidence>
<dbReference type="STRING" id="1120923.SAMN02746095_03281"/>
<comment type="caution">
    <text evidence="3">The sequence shown here is derived from an EMBL/GenBank/DDBJ whole genome shotgun (WGS) entry which is preliminary data.</text>
</comment>
<protein>
    <submittedName>
        <fullName evidence="3">Pilus component PilU similar to PilT</fullName>
    </submittedName>
</protein>
<dbReference type="Pfam" id="PF00437">
    <property type="entry name" value="T2SSE"/>
    <property type="match status" value="1"/>
</dbReference>
<dbReference type="InterPro" id="IPR001482">
    <property type="entry name" value="T2SS/T4SS_dom"/>
</dbReference>
<proteinExistence type="inferred from homology"/>
<comment type="similarity">
    <text evidence="1">Belongs to the GSP E family.</text>
</comment>
<dbReference type="PANTHER" id="PTHR30486">
    <property type="entry name" value="TWITCHING MOTILITY PROTEIN PILT"/>
    <property type="match status" value="1"/>
</dbReference>
<dbReference type="AlphaFoldDB" id="A0A0D6PHS2"/>
<evidence type="ECO:0000313" key="4">
    <source>
        <dbReference type="Proteomes" id="UP000032668"/>
    </source>
</evidence>
<dbReference type="PANTHER" id="PTHR30486:SF6">
    <property type="entry name" value="TYPE IV PILUS RETRACTATION ATPASE PILT"/>
    <property type="match status" value="1"/>
</dbReference>
<evidence type="ECO:0000256" key="1">
    <source>
        <dbReference type="ARBA" id="ARBA00006611"/>
    </source>
</evidence>
<organism evidence="3 4">
    <name type="scientific">Acidocella aminolytica 101 = DSM 11237</name>
    <dbReference type="NCBI Taxonomy" id="1120923"/>
    <lineage>
        <taxon>Bacteria</taxon>
        <taxon>Pseudomonadati</taxon>
        <taxon>Pseudomonadota</taxon>
        <taxon>Alphaproteobacteria</taxon>
        <taxon>Acetobacterales</taxon>
        <taxon>Acidocellaceae</taxon>
        <taxon>Acidocella</taxon>
    </lineage>
</organism>
<dbReference type="InterPro" id="IPR027417">
    <property type="entry name" value="P-loop_NTPase"/>
</dbReference>
<dbReference type="Gene3D" id="3.40.50.300">
    <property type="entry name" value="P-loop containing nucleotide triphosphate hydrolases"/>
    <property type="match status" value="1"/>
</dbReference>
<dbReference type="Proteomes" id="UP000032668">
    <property type="component" value="Unassembled WGS sequence"/>
</dbReference>